<dbReference type="GeneID" id="6752530"/>
<dbReference type="Gene3D" id="3.40.50.2300">
    <property type="match status" value="2"/>
</dbReference>
<name>B3RU58_TRIAD</name>
<dbReference type="Gene3D" id="3.40.190.10">
    <property type="entry name" value="Periplasmic binding protein-like II"/>
    <property type="match status" value="1"/>
</dbReference>
<keyword evidence="19" id="KW-1185">Reference proteome</keyword>
<evidence type="ECO:0000256" key="5">
    <source>
        <dbReference type="ARBA" id="ARBA00023018"/>
    </source>
</evidence>
<keyword evidence="3 14" id="KW-0812">Transmembrane</keyword>
<keyword evidence="15" id="KW-0732">Signal</keyword>
<evidence type="ECO:0000256" key="10">
    <source>
        <dbReference type="ARBA" id="ARBA00023257"/>
    </source>
</evidence>
<evidence type="ECO:0000256" key="9">
    <source>
        <dbReference type="ARBA" id="ARBA00023180"/>
    </source>
</evidence>
<dbReference type="Pfam" id="PF01094">
    <property type="entry name" value="ANF_receptor"/>
    <property type="match status" value="1"/>
</dbReference>
<dbReference type="Gene3D" id="1.10.287.70">
    <property type="match status" value="1"/>
</dbReference>
<evidence type="ECO:0000313" key="19">
    <source>
        <dbReference type="Proteomes" id="UP000009022"/>
    </source>
</evidence>
<dbReference type="SMART" id="SM00918">
    <property type="entry name" value="Lig_chan-Glu_bd"/>
    <property type="match status" value="1"/>
</dbReference>
<keyword evidence="5" id="KW-0770">Synapse</keyword>
<dbReference type="GO" id="GO:0004930">
    <property type="term" value="F:G protein-coupled receptor activity"/>
    <property type="evidence" value="ECO:0007669"/>
    <property type="project" value="InterPro"/>
</dbReference>
<keyword evidence="4 14" id="KW-1133">Transmembrane helix</keyword>
<dbReference type="PRINTS" id="PR00248">
    <property type="entry name" value="GPCRMGR"/>
</dbReference>
<keyword evidence="9" id="KW-0325">Glycoprotein</keyword>
<evidence type="ECO:0000259" key="17">
    <source>
        <dbReference type="SMART" id="SM00918"/>
    </source>
</evidence>
<evidence type="ECO:0000256" key="8">
    <source>
        <dbReference type="ARBA" id="ARBA00023170"/>
    </source>
</evidence>
<dbReference type="RefSeq" id="XP_002111317.1">
    <property type="nucleotide sequence ID" value="XM_002111281.1"/>
</dbReference>
<feature type="transmembrane region" description="Helical" evidence="14">
    <location>
        <begin position="549"/>
        <end position="575"/>
    </location>
</feature>
<dbReference type="InterPro" id="IPR015683">
    <property type="entry name" value="Ionotropic_Glu_rcpt"/>
</dbReference>
<proteinExistence type="predicted"/>
<feature type="transmembrane region" description="Helical" evidence="14">
    <location>
        <begin position="650"/>
        <end position="674"/>
    </location>
</feature>
<dbReference type="Pfam" id="PF00060">
    <property type="entry name" value="Lig_chan"/>
    <property type="match status" value="1"/>
</dbReference>
<dbReference type="InterPro" id="IPR000337">
    <property type="entry name" value="GPCR_3"/>
</dbReference>
<evidence type="ECO:0000259" key="16">
    <source>
        <dbReference type="SMART" id="SM00079"/>
    </source>
</evidence>
<dbReference type="FunFam" id="1.10.287.70:FF:000143">
    <property type="entry name" value="Probable glutamate receptor"/>
    <property type="match status" value="1"/>
</dbReference>
<keyword evidence="12" id="KW-0407">Ion channel</keyword>
<evidence type="ECO:0000256" key="1">
    <source>
        <dbReference type="ARBA" id="ARBA00004141"/>
    </source>
</evidence>
<feature type="domain" description="Ionotropic glutamate receptor C-terminal" evidence="16">
    <location>
        <begin position="427"/>
        <end position="813"/>
    </location>
</feature>
<keyword evidence="11" id="KW-1071">Ligand-gated ion channel</keyword>
<dbReference type="GO" id="GO:0045211">
    <property type="term" value="C:postsynaptic membrane"/>
    <property type="evidence" value="ECO:0007669"/>
    <property type="project" value="UniProtKB-SubCell"/>
</dbReference>
<feature type="signal peptide" evidence="15">
    <location>
        <begin position="1"/>
        <end position="23"/>
    </location>
</feature>
<dbReference type="HOGENOM" id="CLU_007257_6_0_1"/>
<dbReference type="CTD" id="6752530"/>
<evidence type="ECO:0000256" key="7">
    <source>
        <dbReference type="ARBA" id="ARBA00023136"/>
    </source>
</evidence>
<evidence type="ECO:0000256" key="13">
    <source>
        <dbReference type="ARBA" id="ARBA00034100"/>
    </source>
</evidence>
<evidence type="ECO:0000256" key="6">
    <source>
        <dbReference type="ARBA" id="ARBA00023065"/>
    </source>
</evidence>
<dbReference type="InParanoid" id="B3RU58"/>
<dbReference type="SUPFAM" id="SSF53850">
    <property type="entry name" value="Periplasmic binding protein-like II"/>
    <property type="match status" value="1"/>
</dbReference>
<keyword evidence="7 14" id="KW-0472">Membrane</keyword>
<feature type="chain" id="PRO_5002798306" description="Glutamate receptor" evidence="15">
    <location>
        <begin position="24"/>
        <end position="915"/>
    </location>
</feature>
<keyword evidence="2" id="KW-0813">Transport</keyword>
<dbReference type="OMA" id="WWYLIGA"/>
<dbReference type="Pfam" id="PF10613">
    <property type="entry name" value="Lig_chan-Glu_bd"/>
    <property type="match status" value="1"/>
</dbReference>
<comment type="subcellular location">
    <subcellularLocation>
        <location evidence="1">Membrane</location>
        <topology evidence="1">Multi-pass membrane protein</topology>
    </subcellularLocation>
    <subcellularLocation>
        <location evidence="13">Postsynaptic cell membrane</location>
    </subcellularLocation>
</comment>
<keyword evidence="6" id="KW-0406">Ion transport</keyword>
<organism evidence="18 19">
    <name type="scientific">Trichoplax adhaerens</name>
    <name type="common">Trichoplax reptans</name>
    <dbReference type="NCBI Taxonomy" id="10228"/>
    <lineage>
        <taxon>Eukaryota</taxon>
        <taxon>Metazoa</taxon>
        <taxon>Placozoa</taxon>
        <taxon>Uniplacotomia</taxon>
        <taxon>Trichoplacea</taxon>
        <taxon>Trichoplacidae</taxon>
        <taxon>Trichoplax</taxon>
    </lineage>
</organism>
<dbReference type="FunFam" id="3.40.190.10:FF:000024">
    <property type="entry name" value="Glutamate receptor, ionotropic, delta 1"/>
    <property type="match status" value="1"/>
</dbReference>
<dbReference type="FunCoup" id="B3RU58">
    <property type="interactions" value="1140"/>
</dbReference>
<dbReference type="InterPro" id="IPR001828">
    <property type="entry name" value="ANF_lig-bd_rcpt"/>
</dbReference>
<gene>
    <name evidence="18" type="ORF">TRIADDRAFT_55165</name>
</gene>
<dbReference type="eggNOG" id="KOG1052">
    <property type="taxonomic scope" value="Eukaryota"/>
</dbReference>
<evidence type="ECO:0000256" key="12">
    <source>
        <dbReference type="ARBA" id="ARBA00023303"/>
    </source>
</evidence>
<evidence type="ECO:0000256" key="11">
    <source>
        <dbReference type="ARBA" id="ARBA00023286"/>
    </source>
</evidence>
<sequence>MKSLVIANLVFLQIIIFNGYGDAQEIYKFGLITPPQFPELERAINMTMAMINNKEIASLQLGNVKLSGIFRSADIFSPYDNLRKACEIMSQGIVTLIGPLSSSATKGVQNICSPLQMPQIAPVATDPSLSSNFNYNYLLRIIAPDNFQSTAIASIVERYKWTKMSILASSTDFGINALTEFRQIASRKLWRILSFELYAIQNNSYVADIEGYLQRIKSAGSKVVILGCEGEHATQIFEAANRLGLLSRGWAWIVVDTVPSLYPTLPSYTNGIISLRYYQTETSILRSIRARYKQLYNKELQVLHYRYIDALLAFGYGIKNMKQKGITIIPTSLNCSSNPTQPWTNGAKMLQLIKESSGESTSSPINFTALGGPTYKIWDVVNLHGTTWSTVGNFTVPNQLNLDGNSIYFMDGARIIADSGSFLKGKTIVVTTIIEPPFTMIEDNPATGRNYKGYIIDMMDKLASSLNFNYTVRLVADGQYGAQTMVDGAPQWSGMVGEVERRVADIAAAPLSISPVRQQVVDFSMPYIDQGLTVLTLKTSGQTPSLFQAFLPLTGEVWLCILLSITLVAIAVTFINRFSPFDHYGKACKQIQPLYNSNQTGVSDKDYETWMIENEEDIEAFSLYNSLWYTLESFLLQGADRTPRSFSARLITAVWWLASVIITSTYTANLAAFLTVNRLQPTITSLAELSKTSAINYGVLGNSSAETFFQQSTISPYIDMKHKLKNVQSTTDGINRVVNSFQGEKYAFIGDASLLNYAKSQNCNLTTIGSFKKDSYALILSKESLFLKEINIEIFKLREEGFFEATRVKWFEATCTTTTKTTTYDPVKLESLIGVFYIIMASIGMSIVILAIEWTIAGIQDSHRRNVKVKNFSDAIRQRFRFVINNIAKDLSSRRNVEADTKQSKKGSNKIGVMV</sequence>
<evidence type="ECO:0000256" key="14">
    <source>
        <dbReference type="SAM" id="Phobius"/>
    </source>
</evidence>
<evidence type="ECO:0000256" key="15">
    <source>
        <dbReference type="SAM" id="SignalP"/>
    </source>
</evidence>
<dbReference type="AlphaFoldDB" id="B3RU58"/>
<dbReference type="SUPFAM" id="SSF53822">
    <property type="entry name" value="Periplasmic binding protein-like I"/>
    <property type="match status" value="1"/>
</dbReference>
<dbReference type="GO" id="GO:0015276">
    <property type="term" value="F:ligand-gated monoatomic ion channel activity"/>
    <property type="evidence" value="ECO:0007669"/>
    <property type="project" value="InterPro"/>
</dbReference>
<evidence type="ECO:0000256" key="2">
    <source>
        <dbReference type="ARBA" id="ARBA00022448"/>
    </source>
</evidence>
<dbReference type="Proteomes" id="UP000009022">
    <property type="component" value="Unassembled WGS sequence"/>
</dbReference>
<reference evidence="18 19" key="1">
    <citation type="journal article" date="2008" name="Nature">
        <title>The Trichoplax genome and the nature of placozoans.</title>
        <authorList>
            <person name="Srivastava M."/>
            <person name="Begovic E."/>
            <person name="Chapman J."/>
            <person name="Putnam N.H."/>
            <person name="Hellsten U."/>
            <person name="Kawashima T."/>
            <person name="Kuo A."/>
            <person name="Mitros T."/>
            <person name="Salamov A."/>
            <person name="Carpenter M.L."/>
            <person name="Signorovitch A.Y."/>
            <person name="Moreno M.A."/>
            <person name="Kamm K."/>
            <person name="Grimwood J."/>
            <person name="Schmutz J."/>
            <person name="Shapiro H."/>
            <person name="Grigoriev I.V."/>
            <person name="Buss L.W."/>
            <person name="Schierwater B."/>
            <person name="Dellaporta S.L."/>
            <person name="Rokhsar D.S."/>
        </authorList>
    </citation>
    <scope>NUCLEOTIDE SEQUENCE [LARGE SCALE GENOMIC DNA]</scope>
    <source>
        <strain evidence="18 19">Grell-BS-1999</strain>
    </source>
</reference>
<dbReference type="PANTHER" id="PTHR18966">
    <property type="entry name" value="IONOTROPIC GLUTAMATE RECEPTOR"/>
    <property type="match status" value="1"/>
</dbReference>
<protein>
    <recommendedName>
        <fullName evidence="20">Glutamate receptor</fullName>
    </recommendedName>
</protein>
<accession>B3RU58</accession>
<evidence type="ECO:0008006" key="20">
    <source>
        <dbReference type="Google" id="ProtNLM"/>
    </source>
</evidence>
<dbReference type="SMART" id="SM00079">
    <property type="entry name" value="PBPe"/>
    <property type="match status" value="1"/>
</dbReference>
<evidence type="ECO:0000256" key="4">
    <source>
        <dbReference type="ARBA" id="ARBA00022989"/>
    </source>
</evidence>
<dbReference type="InterPro" id="IPR001320">
    <property type="entry name" value="Iontro_rcpt_C"/>
</dbReference>
<dbReference type="InterPro" id="IPR019594">
    <property type="entry name" value="Glu/Gly-bd"/>
</dbReference>
<evidence type="ECO:0000313" key="18">
    <source>
        <dbReference type="EMBL" id="EDV25284.1"/>
    </source>
</evidence>
<keyword evidence="8" id="KW-0675">Receptor</keyword>
<dbReference type="KEGG" id="tad:TRIADDRAFT_55165"/>
<evidence type="ECO:0000256" key="3">
    <source>
        <dbReference type="ARBA" id="ARBA00022692"/>
    </source>
</evidence>
<dbReference type="PhylomeDB" id="B3RU58"/>
<feature type="transmembrane region" description="Helical" evidence="14">
    <location>
        <begin position="835"/>
        <end position="856"/>
    </location>
</feature>
<dbReference type="OrthoDB" id="5984008at2759"/>
<keyword evidence="10" id="KW-0628">Postsynaptic cell membrane</keyword>
<dbReference type="InterPro" id="IPR028082">
    <property type="entry name" value="Peripla_BP_I"/>
</dbReference>
<feature type="domain" description="Ionotropic glutamate receptor L-glutamate and glycine-binding" evidence="17">
    <location>
        <begin position="437"/>
        <end position="501"/>
    </location>
</feature>
<dbReference type="EMBL" id="DS985244">
    <property type="protein sequence ID" value="EDV25284.1"/>
    <property type="molecule type" value="Genomic_DNA"/>
</dbReference>